<protein>
    <submittedName>
        <fullName evidence="11">Gpi transamidase component pig-u</fullName>
    </submittedName>
</protein>
<dbReference type="Proteomes" id="UP000183809">
    <property type="component" value="Unassembled WGS sequence"/>
</dbReference>
<gene>
    <name evidence="11" type="ORF">BKCO1_2800040</name>
</gene>
<comment type="similarity">
    <text evidence="3">Belongs to the PIGU family.</text>
</comment>
<feature type="transmembrane region" description="Helical" evidence="10">
    <location>
        <begin position="126"/>
        <end position="146"/>
    </location>
</feature>
<dbReference type="UniPathway" id="UPA00196"/>
<comment type="caution">
    <text evidence="11">The sequence shown here is derived from an EMBL/GenBank/DDBJ whole genome shotgun (WGS) entry which is preliminary data.</text>
</comment>
<feature type="transmembrane region" description="Helical" evidence="10">
    <location>
        <begin position="346"/>
        <end position="369"/>
    </location>
</feature>
<comment type="pathway">
    <text evidence="2">Glycolipid biosynthesis; glycosylphosphatidylinositol-anchor biosynthesis.</text>
</comment>
<evidence type="ECO:0000256" key="5">
    <source>
        <dbReference type="ARBA" id="ARBA00022692"/>
    </source>
</evidence>
<dbReference type="OrthoDB" id="549017at2759"/>
<keyword evidence="7 10" id="KW-1133">Transmembrane helix</keyword>
<evidence type="ECO:0000313" key="11">
    <source>
        <dbReference type="EMBL" id="OJD33638.1"/>
    </source>
</evidence>
<keyword evidence="6" id="KW-0256">Endoplasmic reticulum</keyword>
<dbReference type="GO" id="GO:0042765">
    <property type="term" value="C:GPI-anchor transamidase complex"/>
    <property type="evidence" value="ECO:0007669"/>
    <property type="project" value="InterPro"/>
</dbReference>
<name>A0A1J9QX89_9PEZI</name>
<evidence type="ECO:0000256" key="1">
    <source>
        <dbReference type="ARBA" id="ARBA00004477"/>
    </source>
</evidence>
<dbReference type="EMBL" id="MNUE01000028">
    <property type="protein sequence ID" value="OJD33638.1"/>
    <property type="molecule type" value="Genomic_DNA"/>
</dbReference>
<feature type="transmembrane region" description="Helical" evidence="10">
    <location>
        <begin position="176"/>
        <end position="198"/>
    </location>
</feature>
<evidence type="ECO:0000256" key="9">
    <source>
        <dbReference type="SAM" id="MobiDB-lite"/>
    </source>
</evidence>
<evidence type="ECO:0000256" key="3">
    <source>
        <dbReference type="ARBA" id="ARBA00010026"/>
    </source>
</evidence>
<evidence type="ECO:0000256" key="10">
    <source>
        <dbReference type="SAM" id="Phobius"/>
    </source>
</evidence>
<evidence type="ECO:0000256" key="8">
    <source>
        <dbReference type="ARBA" id="ARBA00023136"/>
    </source>
</evidence>
<dbReference type="GO" id="GO:0006506">
    <property type="term" value="P:GPI anchor biosynthetic process"/>
    <property type="evidence" value="ECO:0007669"/>
    <property type="project" value="UniProtKB-UniPathway"/>
</dbReference>
<evidence type="ECO:0000256" key="2">
    <source>
        <dbReference type="ARBA" id="ARBA00004687"/>
    </source>
</evidence>
<keyword evidence="12" id="KW-1185">Reference proteome</keyword>
<dbReference type="GeneID" id="31013950"/>
<proteinExistence type="inferred from homology"/>
<feature type="transmembrane region" description="Helical" evidence="10">
    <location>
        <begin position="283"/>
        <end position="301"/>
    </location>
</feature>
<evidence type="ECO:0000256" key="6">
    <source>
        <dbReference type="ARBA" id="ARBA00022824"/>
    </source>
</evidence>
<dbReference type="GO" id="GO:0016255">
    <property type="term" value="P:attachment of GPI anchor to protein"/>
    <property type="evidence" value="ECO:0007669"/>
    <property type="project" value="InterPro"/>
</dbReference>
<dbReference type="AlphaFoldDB" id="A0A1J9QX89"/>
<feature type="transmembrane region" description="Helical" evidence="10">
    <location>
        <begin position="7"/>
        <end position="25"/>
    </location>
</feature>
<dbReference type="RefSeq" id="XP_020129898.1">
    <property type="nucleotide sequence ID" value="XM_020273689.1"/>
</dbReference>
<feature type="compositionally biased region" description="Basic residues" evidence="9">
    <location>
        <begin position="642"/>
        <end position="656"/>
    </location>
</feature>
<feature type="transmembrane region" description="Helical" evidence="10">
    <location>
        <begin position="218"/>
        <end position="241"/>
    </location>
</feature>
<dbReference type="PANTHER" id="PTHR13121:SF0">
    <property type="entry name" value="PHOSPHATIDYLINOSITOL GLYCAN ANCHOR BIOSYNTHESIS CLASS U PROTEIN"/>
    <property type="match status" value="1"/>
</dbReference>
<feature type="region of interest" description="Disordered" evidence="9">
    <location>
        <begin position="507"/>
        <end position="540"/>
    </location>
</feature>
<evidence type="ECO:0000313" key="12">
    <source>
        <dbReference type="Proteomes" id="UP000183809"/>
    </source>
</evidence>
<evidence type="ECO:0000256" key="4">
    <source>
        <dbReference type="ARBA" id="ARBA00022502"/>
    </source>
</evidence>
<dbReference type="InterPro" id="IPR009600">
    <property type="entry name" value="PIG-U"/>
</dbReference>
<feature type="transmembrane region" description="Helical" evidence="10">
    <location>
        <begin position="308"/>
        <end position="326"/>
    </location>
</feature>
<comment type="subcellular location">
    <subcellularLocation>
        <location evidence="1">Endoplasmic reticulum membrane</location>
        <topology evidence="1">Multi-pass membrane protein</topology>
    </subcellularLocation>
</comment>
<dbReference type="PANTHER" id="PTHR13121">
    <property type="entry name" value="GPI TRANSAMIDASE COMPONENT PIG-U"/>
    <property type="match status" value="1"/>
</dbReference>
<evidence type="ECO:0000256" key="7">
    <source>
        <dbReference type="ARBA" id="ARBA00022989"/>
    </source>
</evidence>
<reference evidence="11 12" key="1">
    <citation type="submission" date="2016-10" db="EMBL/GenBank/DDBJ databases">
        <title>Proteomics and genomics reveal pathogen-plant mechanisms compatible with a hemibiotrophic lifestyle of Diplodia corticola.</title>
        <authorList>
            <person name="Fernandes I."/>
            <person name="De Jonge R."/>
            <person name="Van De Peer Y."/>
            <person name="Devreese B."/>
            <person name="Alves A."/>
            <person name="Esteves A.C."/>
        </authorList>
    </citation>
    <scope>NUCLEOTIDE SEQUENCE [LARGE SCALE GENOMIC DNA]</scope>
    <source>
        <strain evidence="11 12">CBS 112549</strain>
    </source>
</reference>
<feature type="compositionally biased region" description="Acidic residues" evidence="9">
    <location>
        <begin position="676"/>
        <end position="685"/>
    </location>
</feature>
<organism evidence="11 12">
    <name type="scientific">Diplodia corticola</name>
    <dbReference type="NCBI Taxonomy" id="236234"/>
    <lineage>
        <taxon>Eukaryota</taxon>
        <taxon>Fungi</taxon>
        <taxon>Dikarya</taxon>
        <taxon>Ascomycota</taxon>
        <taxon>Pezizomycotina</taxon>
        <taxon>Dothideomycetes</taxon>
        <taxon>Dothideomycetes incertae sedis</taxon>
        <taxon>Botryosphaeriales</taxon>
        <taxon>Botryosphaeriaceae</taxon>
        <taxon>Diplodia</taxon>
    </lineage>
</organism>
<keyword evidence="8 10" id="KW-0472">Membrane</keyword>
<feature type="transmembrane region" description="Helical" evidence="10">
    <location>
        <begin position="381"/>
        <end position="405"/>
    </location>
</feature>
<feature type="transmembrane region" description="Helical" evidence="10">
    <location>
        <begin position="83"/>
        <end position="105"/>
    </location>
</feature>
<keyword evidence="5 10" id="KW-0812">Transmembrane</keyword>
<keyword evidence="4" id="KW-0337">GPI-anchor biosynthesis</keyword>
<feature type="region of interest" description="Disordered" evidence="9">
    <location>
        <begin position="597"/>
        <end position="685"/>
    </location>
</feature>
<feature type="compositionally biased region" description="Acidic residues" evidence="9">
    <location>
        <begin position="625"/>
        <end position="637"/>
    </location>
</feature>
<accession>A0A1J9QX89</accession>
<sequence length="724" mass="79258">MALDKQKALLFGIAAALRLFLFVAFPSLPNLLTDRVEISTPVTSFKRLQEGLFLYKHNVSPYDGGVFHQAPLLLPLFSLLPDIYVFPLATNLVYIAVDLLSANALMRIAETGENVSSRLFTSPRKGLHWGGLAVAAGYLFNPFIMATMLGRPTSAITSLLLLTSMASATRGRPFTFVLAISLASYLSLYPLLLFPPLLLLCYDAESRRAKPDKAPTPLVFALFHTADLVFTVGALLFLSRLLMGSWEFIPSTYGVHLLLPDLTPNVGLWWYFFIEMFDSFREFFLGVFWLHMSAYVGGLSFRIRSQPLYVVVALLGIFAVFMPYPSIAETGLFLSLLPLYIHVFPLTRYVFLACAALLYASFLGPAFYYLWIYAGSGNANFFYAITLVWSLGLTLIVADVTFAVLRDEWEAERPEMRGKETQVRVLFQHTCAVVRVQDTGEAKLKWPTLPGCTLDLYLNTSSLQHLSVAAISADLQRFSGHFILSHSSSKPDSNLTFRTTVSDNFSNQPPAVHSQIPSNHRNPTRPPTTSTMGAPKSNTLTPRDLEVAGKVWQCFKTEPQVDFIKLAHVAGFKNPASASACWNPIKKKLMMAGGAGAGDVAASASTPPSGSRKRKAPAAAAANSNDDDDNDDDDEESPAPKKVVKKKAAAVAKKTKGAVVKDGKKAARRGAKKEVVEDDDDEEMGDNITVKVENEGAEDADDEEVLAELDMFESAMGAALGGEV</sequence>
<dbReference type="STRING" id="236234.A0A1J9QX89"/>
<dbReference type="Pfam" id="PF06728">
    <property type="entry name" value="PIG-U"/>
    <property type="match status" value="1"/>
</dbReference>